<feature type="transmembrane region" description="Helical" evidence="7">
    <location>
        <begin position="219"/>
        <end position="239"/>
    </location>
</feature>
<organism evidence="9 10">
    <name type="scientific">Peptoanaerobacter stomatis</name>
    <dbReference type="NCBI Taxonomy" id="796937"/>
    <lineage>
        <taxon>Bacteria</taxon>
        <taxon>Bacillati</taxon>
        <taxon>Bacillota</taxon>
        <taxon>Clostridia</taxon>
        <taxon>Peptostreptococcales</taxon>
        <taxon>Filifactoraceae</taxon>
        <taxon>Peptoanaerobacter</taxon>
    </lineage>
</organism>
<dbReference type="Pfam" id="PF01757">
    <property type="entry name" value="Acyl_transf_3"/>
    <property type="match status" value="1"/>
</dbReference>
<dbReference type="PATRIC" id="fig|796937.3.peg.1048"/>
<evidence type="ECO:0000256" key="3">
    <source>
        <dbReference type="ARBA" id="ARBA00022475"/>
    </source>
</evidence>
<feature type="transmembrane region" description="Helical" evidence="7">
    <location>
        <begin position="30"/>
        <end position="47"/>
    </location>
</feature>
<proteinExistence type="inferred from homology"/>
<evidence type="ECO:0000259" key="8">
    <source>
        <dbReference type="Pfam" id="PF01757"/>
    </source>
</evidence>
<keyword evidence="5 7" id="KW-1133">Transmembrane helix</keyword>
<dbReference type="GO" id="GO:0005886">
    <property type="term" value="C:plasma membrane"/>
    <property type="evidence" value="ECO:0007669"/>
    <property type="project" value="UniProtKB-SubCell"/>
</dbReference>
<feature type="transmembrane region" description="Helical" evidence="7">
    <location>
        <begin position="487"/>
        <end position="507"/>
    </location>
</feature>
<feature type="transmembrane region" description="Helical" evidence="7">
    <location>
        <begin position="179"/>
        <end position="198"/>
    </location>
</feature>
<dbReference type="PANTHER" id="PTHR40074:SF2">
    <property type="entry name" value="O-ACETYLTRANSFERASE WECH"/>
    <property type="match status" value="1"/>
</dbReference>
<comment type="caution">
    <text evidence="9">The sequence shown here is derived from an EMBL/GenBank/DDBJ whole genome shotgun (WGS) entry which is preliminary data.</text>
</comment>
<keyword evidence="3" id="KW-1003">Cell membrane</keyword>
<evidence type="ECO:0000256" key="7">
    <source>
        <dbReference type="SAM" id="Phobius"/>
    </source>
</evidence>
<protein>
    <recommendedName>
        <fullName evidence="8">Acyltransferase 3 domain-containing protein</fullName>
    </recommendedName>
</protein>
<evidence type="ECO:0000256" key="5">
    <source>
        <dbReference type="ARBA" id="ARBA00022989"/>
    </source>
</evidence>
<gene>
    <name evidence="9" type="ORF">HMPREF9629_01837</name>
</gene>
<dbReference type="EMBL" id="AFZE01000013">
    <property type="protein sequence ID" value="EHL15448.1"/>
    <property type="molecule type" value="Genomic_DNA"/>
</dbReference>
<feature type="transmembrane region" description="Helical" evidence="7">
    <location>
        <begin position="330"/>
        <end position="351"/>
    </location>
</feature>
<feature type="transmembrane region" description="Helical" evidence="7">
    <location>
        <begin position="448"/>
        <end position="467"/>
    </location>
</feature>
<evidence type="ECO:0000256" key="2">
    <source>
        <dbReference type="ARBA" id="ARBA00007400"/>
    </source>
</evidence>
<dbReference type="RefSeq" id="WP_009526066.1">
    <property type="nucleotide sequence ID" value="NZ_JH414561.1"/>
</dbReference>
<keyword evidence="4 7" id="KW-0812">Transmembrane</keyword>
<feature type="transmembrane region" description="Helical" evidence="7">
    <location>
        <begin position="251"/>
        <end position="270"/>
    </location>
</feature>
<accession>G9X0A1</accession>
<feature type="transmembrane region" description="Helical" evidence="7">
    <location>
        <begin position="527"/>
        <end position="555"/>
    </location>
</feature>
<dbReference type="BioCyc" id="EBAC796937-HMP:GMGH-1845-MONOMER"/>
<dbReference type="Proteomes" id="UP000006437">
    <property type="component" value="Unassembled WGS sequence"/>
</dbReference>
<evidence type="ECO:0000313" key="10">
    <source>
        <dbReference type="Proteomes" id="UP000006437"/>
    </source>
</evidence>
<dbReference type="AlphaFoldDB" id="G9X0A1"/>
<feature type="domain" description="Acyltransferase 3" evidence="8">
    <location>
        <begin position="215"/>
        <end position="541"/>
    </location>
</feature>
<dbReference type="InterPro" id="IPR002656">
    <property type="entry name" value="Acyl_transf_3_dom"/>
</dbReference>
<feature type="transmembrane region" description="Helical" evidence="7">
    <location>
        <begin position="291"/>
        <end position="310"/>
    </location>
</feature>
<evidence type="ECO:0000313" key="9">
    <source>
        <dbReference type="EMBL" id="EHL15448.1"/>
    </source>
</evidence>
<dbReference type="GO" id="GO:0009246">
    <property type="term" value="P:enterobacterial common antigen biosynthetic process"/>
    <property type="evidence" value="ECO:0007669"/>
    <property type="project" value="TreeGrafter"/>
</dbReference>
<name>G9X0A1_9FIRM</name>
<evidence type="ECO:0000256" key="6">
    <source>
        <dbReference type="ARBA" id="ARBA00023136"/>
    </source>
</evidence>
<dbReference type="GO" id="GO:0016413">
    <property type="term" value="F:O-acetyltransferase activity"/>
    <property type="evidence" value="ECO:0007669"/>
    <property type="project" value="TreeGrafter"/>
</dbReference>
<evidence type="ECO:0000256" key="1">
    <source>
        <dbReference type="ARBA" id="ARBA00004651"/>
    </source>
</evidence>
<keyword evidence="6 7" id="KW-0472">Membrane</keyword>
<sequence>MREIFVILLIISTIILSVNNKNTEFLKKYIVSILISVLITGFCYYLIQYIYSYTQKINIEITAEGNGDVIFIGAMIDDNKWYWADQLKPISNWDVYEEHRLKYNFNNKNNTIDDKKLSISIPKAENISLGFKTGKSFGNVIINSENIIKKQSLYNKNEGETAVDIELVNSNILKSENKVFIILGTIFLVSIFLCIAIFNKYEIINNIEYINDSETWPDIFRIVLIFIIVLFHTTYNVFFSFTENIFDWYNILYINCFTGFAVPCFFMLSGSLLLRKDNKIKNTLLNRTIKFYGVLIIWGIIYIIINIVKFNENDNFIKLFLASFFKPYELFLWFGYSIVSLYFLLPILSYFKNLNELYKKYILIILLFIPSLIYEIQSLSGFFIGIPHFSLFWPDMGLFLWGYYLWEKRNILKNKKIMFFISLIFSYFLIIVETYYISIKNNTPQNLFFGNTGIGLLIMSTSIFALFMSFEDKFKMFKFESRKFLRIVSGIVMGIYFSHFMLIKIFGDKLKIFGIYFNSNTGTLLSMFLGAIFYFLLSAMLCYCCSNIPIIGWLFDMRTKLRKIKRD</sequence>
<dbReference type="HOGENOM" id="CLU_489000_0_0_9"/>
<reference evidence="9 10" key="1">
    <citation type="submission" date="2011-08" db="EMBL/GenBank/DDBJ databases">
        <title>The Genome Sequence of Eubacteriaceae bacterium ACC19a.</title>
        <authorList>
            <consortium name="The Broad Institute Genome Sequencing Platform"/>
            <person name="Earl A."/>
            <person name="Ward D."/>
            <person name="Feldgarden M."/>
            <person name="Gevers D."/>
            <person name="Sizova M."/>
            <person name="Hazen A."/>
            <person name="Epstein S."/>
            <person name="Young S.K."/>
            <person name="Zeng Q."/>
            <person name="Gargeya S."/>
            <person name="Fitzgerald M."/>
            <person name="Haas B."/>
            <person name="Abouelleil A."/>
            <person name="Alvarado L."/>
            <person name="Arachchi H.M."/>
            <person name="Berlin A."/>
            <person name="Brown A."/>
            <person name="Chapman S.B."/>
            <person name="Chen Z."/>
            <person name="Dunbar C."/>
            <person name="Freedman E."/>
            <person name="Gearin G."/>
            <person name="Gellesch M."/>
            <person name="Goldberg J."/>
            <person name="Griggs A."/>
            <person name="Gujja S."/>
            <person name="Heiman D."/>
            <person name="Howarth C."/>
            <person name="Larson L."/>
            <person name="Lui A."/>
            <person name="MacDonald P.J.P."/>
            <person name="Montmayeur A."/>
            <person name="Murphy C."/>
            <person name="Neiman D."/>
            <person name="Pearson M."/>
            <person name="Priest M."/>
            <person name="Roberts A."/>
            <person name="Saif S."/>
            <person name="Shea T."/>
            <person name="Shenoy N."/>
            <person name="Sisk P."/>
            <person name="Stolte C."/>
            <person name="Sykes S."/>
            <person name="Wortman J."/>
            <person name="Nusbaum C."/>
            <person name="Birren B."/>
        </authorList>
    </citation>
    <scope>NUCLEOTIDE SEQUENCE [LARGE SCALE GENOMIC DNA]</scope>
    <source>
        <strain evidence="9 10">ACC19a</strain>
    </source>
</reference>
<feature type="transmembrane region" description="Helical" evidence="7">
    <location>
        <begin position="358"/>
        <end position="376"/>
    </location>
</feature>
<comment type="subcellular location">
    <subcellularLocation>
        <location evidence="1">Cell membrane</location>
        <topology evidence="1">Multi-pass membrane protein</topology>
    </subcellularLocation>
</comment>
<comment type="similarity">
    <text evidence="2">Belongs to the acyltransferase 3 family.</text>
</comment>
<dbReference type="PANTHER" id="PTHR40074">
    <property type="entry name" value="O-ACETYLTRANSFERASE WECH"/>
    <property type="match status" value="1"/>
</dbReference>
<feature type="transmembrane region" description="Helical" evidence="7">
    <location>
        <begin position="417"/>
        <end position="436"/>
    </location>
</feature>
<feature type="transmembrane region" description="Helical" evidence="7">
    <location>
        <begin position="382"/>
        <end position="405"/>
    </location>
</feature>
<evidence type="ECO:0000256" key="4">
    <source>
        <dbReference type="ARBA" id="ARBA00022692"/>
    </source>
</evidence>